<comment type="caution">
    <text evidence="1">The sequence shown here is derived from an EMBL/GenBank/DDBJ whole genome shotgun (WGS) entry which is preliminary data.</text>
</comment>
<evidence type="ECO:0000313" key="2">
    <source>
        <dbReference type="Proteomes" id="UP000231379"/>
    </source>
</evidence>
<accession>A0A2H0U8F7</accession>
<proteinExistence type="predicted"/>
<dbReference type="EMBL" id="PFBM01000008">
    <property type="protein sequence ID" value="PIR82687.1"/>
    <property type="molecule type" value="Genomic_DNA"/>
</dbReference>
<sequence>MALPELPLGLMAPQCSLRTAGKGARATKAGHLPLVQAAQGEERPAAQPTQQGELVSAAQAISADAAAMRQAAAQAEPEVSIMRTARVVAAREGEEGVERVLLSVAALLRYRMQYSPEEEVAPEDTRAAHFLLRLSLPARW</sequence>
<reference evidence="2" key="1">
    <citation type="submission" date="2017-09" db="EMBL/GenBank/DDBJ databases">
        <title>Depth-based differentiation of microbial function through sediment-hosted aquifers and enrichment of novel symbionts in the deep terrestrial subsurface.</title>
        <authorList>
            <person name="Probst A.J."/>
            <person name="Ladd B."/>
            <person name="Jarett J.K."/>
            <person name="Geller-Mcgrath D.E."/>
            <person name="Sieber C.M.K."/>
            <person name="Emerson J.B."/>
            <person name="Anantharaman K."/>
            <person name="Thomas B.C."/>
            <person name="Malmstrom R."/>
            <person name="Stieglmeier M."/>
            <person name="Klingl A."/>
            <person name="Woyke T."/>
            <person name="Ryan C.M."/>
            <person name="Banfield J.F."/>
        </authorList>
    </citation>
    <scope>NUCLEOTIDE SEQUENCE [LARGE SCALE GENOMIC DNA]</scope>
</reference>
<gene>
    <name evidence="1" type="ORF">COU20_01130</name>
</gene>
<dbReference type="AlphaFoldDB" id="A0A2H0U8F7"/>
<protein>
    <submittedName>
        <fullName evidence="1">Uncharacterized protein</fullName>
    </submittedName>
</protein>
<dbReference type="Proteomes" id="UP000231379">
    <property type="component" value="Unassembled WGS sequence"/>
</dbReference>
<organism evidence="1 2">
    <name type="scientific">Candidatus Kaiserbacteria bacterium CG10_big_fil_rev_8_21_14_0_10_59_10</name>
    <dbReference type="NCBI Taxonomy" id="1974612"/>
    <lineage>
        <taxon>Bacteria</taxon>
        <taxon>Candidatus Kaiseribacteriota</taxon>
    </lineage>
</organism>
<evidence type="ECO:0000313" key="1">
    <source>
        <dbReference type="EMBL" id="PIR82687.1"/>
    </source>
</evidence>
<name>A0A2H0U8F7_9BACT</name>